<dbReference type="PaxDb" id="4113-PGSC0003DMT400086820"/>
<dbReference type="Proteomes" id="UP000011115">
    <property type="component" value="Unassembled WGS sequence"/>
</dbReference>
<sequence>MMTRLDLISKHVMVGGFKNVNAVGASSIMCLEDEKFEAMYNEEVQFLSNQMGGCLLRYVGQAGINVGTRTEMVVGDIGRNIGVIVVLIGENVMVIEIIIDEALARVGAITCIGESLATVLLNYDREEIYNYDDVVPAVAGSGYFQSNPKKLAINVKNKDSLPARTLVEETPRLELKSFPSHLRYIFLRGNNTLSVIVAADLLQGQVVASIDVLKRFIKSLGW</sequence>
<evidence type="ECO:0000313" key="1">
    <source>
        <dbReference type="EnsemblPlants" id="PGSC0003DMT400086820"/>
    </source>
</evidence>
<dbReference type="InParanoid" id="M1DCK0"/>
<evidence type="ECO:0000313" key="2">
    <source>
        <dbReference type="Proteomes" id="UP000011115"/>
    </source>
</evidence>
<dbReference type="AlphaFoldDB" id="M1DCK0"/>
<reference evidence="2" key="1">
    <citation type="journal article" date="2011" name="Nature">
        <title>Genome sequence and analysis of the tuber crop potato.</title>
        <authorList>
            <consortium name="The Potato Genome Sequencing Consortium"/>
        </authorList>
    </citation>
    <scope>NUCLEOTIDE SEQUENCE [LARGE SCALE GENOMIC DNA]</scope>
    <source>
        <strain evidence="2">cv. DM1-3 516 R44</strain>
    </source>
</reference>
<organism evidence="1 2">
    <name type="scientific">Solanum tuberosum</name>
    <name type="common">Potato</name>
    <dbReference type="NCBI Taxonomy" id="4113"/>
    <lineage>
        <taxon>Eukaryota</taxon>
        <taxon>Viridiplantae</taxon>
        <taxon>Streptophyta</taxon>
        <taxon>Embryophyta</taxon>
        <taxon>Tracheophyta</taxon>
        <taxon>Spermatophyta</taxon>
        <taxon>Magnoliopsida</taxon>
        <taxon>eudicotyledons</taxon>
        <taxon>Gunneridae</taxon>
        <taxon>Pentapetalae</taxon>
        <taxon>asterids</taxon>
        <taxon>lamiids</taxon>
        <taxon>Solanales</taxon>
        <taxon>Solanaceae</taxon>
        <taxon>Solanoideae</taxon>
        <taxon>Solaneae</taxon>
        <taxon>Solanum</taxon>
    </lineage>
</organism>
<accession>M1DCK0</accession>
<dbReference type="Gramene" id="PGSC0003DMT400086820">
    <property type="protein sequence ID" value="PGSC0003DMT400086820"/>
    <property type="gene ID" value="PGSC0003DMG400036391"/>
</dbReference>
<protein>
    <submittedName>
        <fullName evidence="1">Integrase core domain containing protein</fullName>
    </submittedName>
</protein>
<keyword evidence="2" id="KW-1185">Reference proteome</keyword>
<dbReference type="HOGENOM" id="CLU_1247241_0_0_1"/>
<proteinExistence type="predicted"/>
<name>M1DCK0_SOLTU</name>
<dbReference type="EnsemblPlants" id="PGSC0003DMT400086820">
    <property type="protein sequence ID" value="PGSC0003DMT400086820"/>
    <property type="gene ID" value="PGSC0003DMG400036391"/>
</dbReference>
<reference evidence="1" key="2">
    <citation type="submission" date="2015-06" db="UniProtKB">
        <authorList>
            <consortium name="EnsemblPlants"/>
        </authorList>
    </citation>
    <scope>IDENTIFICATION</scope>
    <source>
        <strain evidence="1">DM1-3 516 R44</strain>
    </source>
</reference>